<dbReference type="EMBL" id="FPHJ01000034">
    <property type="protein sequence ID" value="SFV61697.1"/>
    <property type="molecule type" value="Genomic_DNA"/>
</dbReference>
<evidence type="ECO:0000313" key="1">
    <source>
        <dbReference type="EMBL" id="SFV61697.1"/>
    </source>
</evidence>
<proteinExistence type="predicted"/>
<accession>A0A1W1C7F4</accession>
<dbReference type="InterPro" id="IPR041854">
    <property type="entry name" value="BFD-like_2Fe2S-bd_dom_sf"/>
</dbReference>
<name>A0A1W1C7F4_9ZZZZ</name>
<dbReference type="AlphaFoldDB" id="A0A1W1C7F4"/>
<evidence type="ECO:0008006" key="2">
    <source>
        <dbReference type="Google" id="ProtNLM"/>
    </source>
</evidence>
<reference evidence="1" key="1">
    <citation type="submission" date="2016-10" db="EMBL/GenBank/DDBJ databases">
        <authorList>
            <person name="de Groot N.N."/>
        </authorList>
    </citation>
    <scope>NUCLEOTIDE SEQUENCE</scope>
</reference>
<dbReference type="Gene3D" id="1.10.10.1100">
    <property type="entry name" value="BFD-like [2Fe-2S]-binding domain"/>
    <property type="match status" value="1"/>
</dbReference>
<organism evidence="1">
    <name type="scientific">hydrothermal vent metagenome</name>
    <dbReference type="NCBI Taxonomy" id="652676"/>
    <lineage>
        <taxon>unclassified sequences</taxon>
        <taxon>metagenomes</taxon>
        <taxon>ecological metagenomes</taxon>
    </lineage>
</organism>
<gene>
    <name evidence="1" type="ORF">MNB_SUP05-5-679</name>
</gene>
<sequence>MGCCDNKDNEKLLCYCFNISENAYKKSLEVGQGEILENFVIFQTKHNYCNCEKLNPNKKCCLKEFKKIKNSFLVQK</sequence>
<protein>
    <recommendedName>
        <fullName evidence="2">CopZ zinc binding domain-containing protein</fullName>
    </recommendedName>
</protein>